<evidence type="ECO:0000259" key="5">
    <source>
        <dbReference type="Pfam" id="PF00330"/>
    </source>
</evidence>
<feature type="domain" description="Aconitase/3-isopropylmalate dehydratase large subunit alpha/beta/alpha" evidence="5">
    <location>
        <begin position="15"/>
        <end position="113"/>
    </location>
</feature>
<keyword evidence="4" id="KW-0456">Lyase</keyword>
<name>A0ABR1U9H3_9PEZI</name>
<sequence>MKVDHQYTDGVTTDEKSATPKVVPGVNFYIAAASLPEQQAAEEAGDWQVLLETRAQSLPAGCGPCIGLGTGLLEPGEVGISASNRNFKARMGSTEAKAYLVRTEIIAASALQGKIPGLGWYRKPDGVEKPIIGEGTF</sequence>
<dbReference type="PANTHER" id="PTHR43822:SF2">
    <property type="entry name" value="HOMOACONITASE, MITOCHONDRIAL"/>
    <property type="match status" value="1"/>
</dbReference>
<proteinExistence type="predicted"/>
<evidence type="ECO:0000256" key="3">
    <source>
        <dbReference type="ARBA" id="ARBA00023014"/>
    </source>
</evidence>
<evidence type="ECO:0000256" key="2">
    <source>
        <dbReference type="ARBA" id="ARBA00023004"/>
    </source>
</evidence>
<dbReference type="InterPro" id="IPR001030">
    <property type="entry name" value="Acoase/IPM_deHydtase_lsu_aba"/>
</dbReference>
<dbReference type="InterPro" id="IPR050067">
    <property type="entry name" value="IPM_dehydratase_rel_enz"/>
</dbReference>
<dbReference type="InterPro" id="IPR036008">
    <property type="entry name" value="Aconitase_4Fe-4S_dom"/>
</dbReference>
<keyword evidence="2" id="KW-0408">Iron</keyword>
<organism evidence="6 7">
    <name type="scientific">Apiospora phragmitis</name>
    <dbReference type="NCBI Taxonomy" id="2905665"/>
    <lineage>
        <taxon>Eukaryota</taxon>
        <taxon>Fungi</taxon>
        <taxon>Dikarya</taxon>
        <taxon>Ascomycota</taxon>
        <taxon>Pezizomycotina</taxon>
        <taxon>Sordariomycetes</taxon>
        <taxon>Xylariomycetidae</taxon>
        <taxon>Amphisphaeriales</taxon>
        <taxon>Apiosporaceae</taxon>
        <taxon>Apiospora</taxon>
    </lineage>
</organism>
<evidence type="ECO:0000313" key="6">
    <source>
        <dbReference type="EMBL" id="KAK8054603.1"/>
    </source>
</evidence>
<evidence type="ECO:0000313" key="7">
    <source>
        <dbReference type="Proteomes" id="UP001480595"/>
    </source>
</evidence>
<comment type="caution">
    <text evidence="6">The sequence shown here is derived from an EMBL/GenBank/DDBJ whole genome shotgun (WGS) entry which is preliminary data.</text>
</comment>
<keyword evidence="3" id="KW-0411">Iron-sulfur</keyword>
<keyword evidence="1" id="KW-0479">Metal-binding</keyword>
<dbReference type="Pfam" id="PF00330">
    <property type="entry name" value="Aconitase"/>
    <property type="match status" value="1"/>
</dbReference>
<dbReference type="RefSeq" id="XP_066713249.1">
    <property type="nucleotide sequence ID" value="XM_066861079.1"/>
</dbReference>
<evidence type="ECO:0000256" key="4">
    <source>
        <dbReference type="ARBA" id="ARBA00023239"/>
    </source>
</evidence>
<dbReference type="EMBL" id="JAQQWL010000010">
    <property type="protein sequence ID" value="KAK8054603.1"/>
    <property type="molecule type" value="Genomic_DNA"/>
</dbReference>
<dbReference type="GeneID" id="92094142"/>
<evidence type="ECO:0000256" key="1">
    <source>
        <dbReference type="ARBA" id="ARBA00022723"/>
    </source>
</evidence>
<dbReference type="SUPFAM" id="SSF53732">
    <property type="entry name" value="Aconitase iron-sulfur domain"/>
    <property type="match status" value="1"/>
</dbReference>
<gene>
    <name evidence="6" type="ORF">PG994_009670</name>
</gene>
<dbReference type="PANTHER" id="PTHR43822">
    <property type="entry name" value="HOMOACONITASE, MITOCHONDRIAL-RELATED"/>
    <property type="match status" value="1"/>
</dbReference>
<protein>
    <recommendedName>
        <fullName evidence="5">Aconitase/3-isopropylmalate dehydratase large subunit alpha/beta/alpha domain-containing protein</fullName>
    </recommendedName>
</protein>
<dbReference type="Gene3D" id="3.30.499.10">
    <property type="entry name" value="Aconitase, domain 3"/>
    <property type="match status" value="1"/>
</dbReference>
<accession>A0ABR1U9H3</accession>
<keyword evidence="7" id="KW-1185">Reference proteome</keyword>
<reference evidence="6 7" key="1">
    <citation type="submission" date="2023-01" db="EMBL/GenBank/DDBJ databases">
        <title>Analysis of 21 Apiospora genomes using comparative genomics revels a genus with tremendous synthesis potential of carbohydrate active enzymes and secondary metabolites.</title>
        <authorList>
            <person name="Sorensen T."/>
        </authorList>
    </citation>
    <scope>NUCLEOTIDE SEQUENCE [LARGE SCALE GENOMIC DNA]</scope>
    <source>
        <strain evidence="6 7">CBS 135458</strain>
    </source>
</reference>
<dbReference type="InterPro" id="IPR015931">
    <property type="entry name" value="Acnase/IPM_dHydase_lsu_aba_1/3"/>
</dbReference>
<dbReference type="Proteomes" id="UP001480595">
    <property type="component" value="Unassembled WGS sequence"/>
</dbReference>